<evidence type="ECO:0000313" key="2">
    <source>
        <dbReference type="Proteomes" id="UP001501020"/>
    </source>
</evidence>
<organism evidence="1 2">
    <name type="scientific">Actinomadura napierensis</name>
    <dbReference type="NCBI Taxonomy" id="267854"/>
    <lineage>
        <taxon>Bacteria</taxon>
        <taxon>Bacillati</taxon>
        <taxon>Actinomycetota</taxon>
        <taxon>Actinomycetes</taxon>
        <taxon>Streptosporangiales</taxon>
        <taxon>Thermomonosporaceae</taxon>
        <taxon>Actinomadura</taxon>
    </lineage>
</organism>
<evidence type="ECO:0000313" key="1">
    <source>
        <dbReference type="EMBL" id="GAA2170327.1"/>
    </source>
</evidence>
<comment type="caution">
    <text evidence="1">The sequence shown here is derived from an EMBL/GenBank/DDBJ whole genome shotgun (WGS) entry which is preliminary data.</text>
</comment>
<keyword evidence="2" id="KW-1185">Reference proteome</keyword>
<sequence length="458" mass="49957">MGSILGRPAKPADSSRTGADALVGWLARTHRYNAPDAESATAATFAARTAASKASRGIGPAMISRLEHGTASWQPHHLASYERALGLPEGRLTGPAHKVLRAWAPRGRSEDPYWLRSAAEAEQRAADIIDAVLGVDVVSAADWDLLSGHLLATGRKLGRRTWGTLVDRLMLEICASQGIDQDIRAEALLRIGRAELAVGLTGEISIDTMTQRGNPASFQPLKIYQRAPGRAPVGWVVRALFDPPDRWLLRELFTTVAALVDTGTWHPSVRQLVALQRECRATIHDTQGEMEVRRAAMQLMRRCDPAPYLGLDGAAGHELVYLAKPAARPDAQTSRYRDACLRLAAEIQDIGLVWQAKWDHGEDPLLGDVLGQSLVGQDDMTRSVYTALLVNSGYRDALRLALVRLLHQGADRFETILLRAMIRLLGKIAEGAQDGWTLLGIIGADRIDLDTRVQASGR</sequence>
<reference evidence="1 2" key="1">
    <citation type="journal article" date="2019" name="Int. J. Syst. Evol. Microbiol.">
        <title>The Global Catalogue of Microorganisms (GCM) 10K type strain sequencing project: providing services to taxonomists for standard genome sequencing and annotation.</title>
        <authorList>
            <consortium name="The Broad Institute Genomics Platform"/>
            <consortium name="The Broad Institute Genome Sequencing Center for Infectious Disease"/>
            <person name="Wu L."/>
            <person name="Ma J."/>
        </authorList>
    </citation>
    <scope>NUCLEOTIDE SEQUENCE [LARGE SCALE GENOMIC DNA]</scope>
    <source>
        <strain evidence="1 2">JCM 13850</strain>
    </source>
</reference>
<proteinExistence type="predicted"/>
<accession>A0ABN3AJP2</accession>
<dbReference type="EMBL" id="BAAAMR010000193">
    <property type="protein sequence ID" value="GAA2170327.1"/>
    <property type="molecule type" value="Genomic_DNA"/>
</dbReference>
<name>A0ABN3AJP2_9ACTN</name>
<dbReference type="Proteomes" id="UP001501020">
    <property type="component" value="Unassembled WGS sequence"/>
</dbReference>
<gene>
    <name evidence="1" type="ORF">GCM10009727_94480</name>
</gene>
<evidence type="ECO:0008006" key="3">
    <source>
        <dbReference type="Google" id="ProtNLM"/>
    </source>
</evidence>
<protein>
    <recommendedName>
        <fullName evidence="3">XRE family transcriptional regulator</fullName>
    </recommendedName>
</protein>